<feature type="domain" description="Peptidase M1 membrane alanine aminopeptidase" evidence="14">
    <location>
        <begin position="238"/>
        <end position="457"/>
    </location>
</feature>
<dbReference type="EC" id="3.4.11.-" evidence="12"/>
<dbReference type="InterPro" id="IPR027268">
    <property type="entry name" value="Peptidase_M4/M1_CTD_sf"/>
</dbReference>
<keyword evidence="4 12" id="KW-0645">Protease</keyword>
<sequence length="858" mass="92084">MKLAIALLSLTVSAPALAQAQLPRTVVPSAYDISVTPDAKAMSFTGTETITVSVTAPTRTITLNAADLAISSATIDGKRVDAKIDAAAQRVTLTAPTTLAAGQHKLGLAWTGKINESAAGLFAIDYTNDDGSKSRMLATQFEAPDARRFAPMFDEPGFKATFTLTAVAPKGQLAFSNMPATQVTTEGDKQRYRFATSPKMSSYLLFLGMGDVERKTVKAGNVEIGVITRRGVVDQGDYALASAQKLLSYYNDYFGQPYPLPKMDMIAGPGSSQFFGAMENWGAIFYFEPELLFDAKRATASNRQRIYTVVAHEMAHQWFGDLVTMSWWDDLWLNEGFASWMEGKASADLNPDWNADAQSLVTEREEAIALDATAATHPIVRHVETPEQISEAFDTITYQKGQAVIGMLESTLGPDKFRAGIRRYMARYKYGNTATDQLWAELAAASGRPVAEIAHTFTLQGGVPLVTVSDVRCAGGRTTATLTQSRFGIDQASKAPQQWQIPLAYGIVGGSAATTVLAGPSAQVTAPGCAPFIANLGKQSYTRVRYDAAAHDAIVRGYATLPLRDRIGTLGDDYGLATSGDQDISRFFELMAKVGPQADPLEWSAVTRVLSQLNGRFGSTPLAEPLRSRTVSLLQPVLARIGMTQQPNEAPPVTNLREGLLSVLGSSGDPQLAATARQYVAKLRTDPNAIPPAIRQPMLQTYAANATAAEWDALLAMTTAERNPVVRNGYVGLLGRARDEAIARRALEQLNTDALTAPQKAILLRSVAGQHPDLAFDWAASHASLVNTFVEASSRAGFVPQLGQGSLDPAMPSKISAYAAANLPASARGQAERTIARMAASREIAGRLQPGLARWLGR</sequence>
<dbReference type="GO" id="GO:0043171">
    <property type="term" value="P:peptide catabolic process"/>
    <property type="evidence" value="ECO:0007669"/>
    <property type="project" value="TreeGrafter"/>
</dbReference>
<feature type="signal peptide" evidence="13">
    <location>
        <begin position="1"/>
        <end position="18"/>
    </location>
</feature>
<dbReference type="SUPFAM" id="SSF63737">
    <property type="entry name" value="Leukotriene A4 hydrolase N-terminal domain"/>
    <property type="match status" value="1"/>
</dbReference>
<feature type="binding site" evidence="10">
    <location>
        <position position="312"/>
    </location>
    <ligand>
        <name>Zn(2+)</name>
        <dbReference type="ChEBI" id="CHEBI:29105"/>
        <note>catalytic</note>
    </ligand>
</feature>
<evidence type="ECO:0000256" key="9">
    <source>
        <dbReference type="PIRSR" id="PIRSR634016-1"/>
    </source>
</evidence>
<evidence type="ECO:0000256" key="11">
    <source>
        <dbReference type="PIRSR" id="PIRSR634016-4"/>
    </source>
</evidence>
<dbReference type="EMBL" id="JACIJK010000002">
    <property type="protein sequence ID" value="MBB5713848.1"/>
    <property type="molecule type" value="Genomic_DNA"/>
</dbReference>
<keyword evidence="7 10" id="KW-0862">Zinc</keyword>
<dbReference type="InterPro" id="IPR014782">
    <property type="entry name" value="Peptidase_M1_dom"/>
</dbReference>
<evidence type="ECO:0000256" key="12">
    <source>
        <dbReference type="RuleBase" id="RU364040"/>
    </source>
</evidence>
<evidence type="ECO:0000256" key="1">
    <source>
        <dbReference type="ARBA" id="ARBA00000098"/>
    </source>
</evidence>
<dbReference type="Gene3D" id="2.60.40.1910">
    <property type="match status" value="1"/>
</dbReference>
<keyword evidence="18" id="KW-1185">Reference proteome</keyword>
<dbReference type="GO" id="GO:0005615">
    <property type="term" value="C:extracellular space"/>
    <property type="evidence" value="ECO:0007669"/>
    <property type="project" value="TreeGrafter"/>
</dbReference>
<dbReference type="PANTHER" id="PTHR11533:SF174">
    <property type="entry name" value="PUROMYCIN-SENSITIVE AMINOPEPTIDASE-RELATED"/>
    <property type="match status" value="1"/>
</dbReference>
<evidence type="ECO:0000256" key="7">
    <source>
        <dbReference type="ARBA" id="ARBA00022833"/>
    </source>
</evidence>
<dbReference type="Gene3D" id="2.60.40.1730">
    <property type="entry name" value="tricorn interacting facor f3 domain"/>
    <property type="match status" value="1"/>
</dbReference>
<evidence type="ECO:0000256" key="8">
    <source>
        <dbReference type="ARBA" id="ARBA00023049"/>
    </source>
</evidence>
<dbReference type="Gene3D" id="1.25.50.20">
    <property type="match status" value="1"/>
</dbReference>
<dbReference type="GO" id="GO:0008270">
    <property type="term" value="F:zinc ion binding"/>
    <property type="evidence" value="ECO:0007669"/>
    <property type="project" value="UniProtKB-UniRule"/>
</dbReference>
<gene>
    <name evidence="17" type="ORF">FHS94_000671</name>
</gene>
<evidence type="ECO:0000256" key="2">
    <source>
        <dbReference type="ARBA" id="ARBA00010136"/>
    </source>
</evidence>
<protein>
    <recommendedName>
        <fullName evidence="12">Aminopeptidase</fullName>
        <ecNumber evidence="12">3.4.11.-</ecNumber>
    </recommendedName>
</protein>
<comment type="cofactor">
    <cofactor evidence="10 12">
        <name>Zn(2+)</name>
        <dbReference type="ChEBI" id="CHEBI:29105"/>
    </cofactor>
    <text evidence="10 12">Binds 1 zinc ion per subunit.</text>
</comment>
<dbReference type="InterPro" id="IPR024571">
    <property type="entry name" value="ERAP1-like_C_dom"/>
</dbReference>
<organism evidence="17 18">
    <name type="scientific">Sphingomonas aerophila</name>
    <dbReference type="NCBI Taxonomy" id="1344948"/>
    <lineage>
        <taxon>Bacteria</taxon>
        <taxon>Pseudomonadati</taxon>
        <taxon>Pseudomonadota</taxon>
        <taxon>Alphaproteobacteria</taxon>
        <taxon>Sphingomonadales</taxon>
        <taxon>Sphingomonadaceae</taxon>
        <taxon>Sphingomonas</taxon>
    </lineage>
</organism>
<dbReference type="Pfam" id="PF01433">
    <property type="entry name" value="Peptidase_M1"/>
    <property type="match status" value="1"/>
</dbReference>
<comment type="similarity">
    <text evidence="2 12">Belongs to the peptidase M1 family.</text>
</comment>
<evidence type="ECO:0000256" key="6">
    <source>
        <dbReference type="ARBA" id="ARBA00022801"/>
    </source>
</evidence>
<evidence type="ECO:0000256" key="10">
    <source>
        <dbReference type="PIRSR" id="PIRSR634016-3"/>
    </source>
</evidence>
<dbReference type="InterPro" id="IPR034016">
    <property type="entry name" value="M1_APN-typ"/>
</dbReference>
<dbReference type="FunFam" id="1.10.390.10:FF:000006">
    <property type="entry name" value="Puromycin-sensitive aminopeptidase"/>
    <property type="match status" value="1"/>
</dbReference>
<dbReference type="AlphaFoldDB" id="A0A7W9BBA1"/>
<feature type="binding site" evidence="10">
    <location>
        <position position="335"/>
    </location>
    <ligand>
        <name>Zn(2+)</name>
        <dbReference type="ChEBI" id="CHEBI:29105"/>
        <note>catalytic</note>
    </ligand>
</feature>
<dbReference type="InterPro" id="IPR001930">
    <property type="entry name" value="Peptidase_M1"/>
</dbReference>
<name>A0A7W9BBA1_9SPHN</name>
<dbReference type="GO" id="GO:0016020">
    <property type="term" value="C:membrane"/>
    <property type="evidence" value="ECO:0007669"/>
    <property type="project" value="TreeGrafter"/>
</dbReference>
<keyword evidence="6 12" id="KW-0378">Hydrolase</keyword>
<dbReference type="GO" id="GO:0016285">
    <property type="term" value="F:alanyl aminopeptidase activity"/>
    <property type="evidence" value="ECO:0007669"/>
    <property type="project" value="UniProtKB-EC"/>
</dbReference>
<dbReference type="GO" id="GO:0042277">
    <property type="term" value="F:peptide binding"/>
    <property type="evidence" value="ECO:0007669"/>
    <property type="project" value="TreeGrafter"/>
</dbReference>
<evidence type="ECO:0000256" key="4">
    <source>
        <dbReference type="ARBA" id="ARBA00022670"/>
    </source>
</evidence>
<dbReference type="GO" id="GO:0006508">
    <property type="term" value="P:proteolysis"/>
    <property type="evidence" value="ECO:0007669"/>
    <property type="project" value="UniProtKB-KW"/>
</dbReference>
<dbReference type="PANTHER" id="PTHR11533">
    <property type="entry name" value="PROTEASE M1 ZINC METALLOPROTEASE"/>
    <property type="match status" value="1"/>
</dbReference>
<reference evidence="17 18" key="1">
    <citation type="submission" date="2020-08" db="EMBL/GenBank/DDBJ databases">
        <title>Genomic Encyclopedia of Type Strains, Phase IV (KMG-IV): sequencing the most valuable type-strain genomes for metagenomic binning, comparative biology and taxonomic classification.</title>
        <authorList>
            <person name="Goeker M."/>
        </authorList>
    </citation>
    <scope>NUCLEOTIDE SEQUENCE [LARGE SCALE GENOMIC DNA]</scope>
    <source>
        <strain evidence="17 18">DSM 100044</strain>
    </source>
</reference>
<evidence type="ECO:0000256" key="5">
    <source>
        <dbReference type="ARBA" id="ARBA00022723"/>
    </source>
</evidence>
<dbReference type="InterPro" id="IPR045357">
    <property type="entry name" value="Aminopeptidase_N-like_N"/>
</dbReference>
<feature type="domain" description="ERAP1-like C-terminal" evidence="15">
    <location>
        <begin position="532"/>
        <end position="828"/>
    </location>
</feature>
<proteinExistence type="inferred from homology"/>
<keyword evidence="13" id="KW-0732">Signal</keyword>
<dbReference type="InterPro" id="IPR050344">
    <property type="entry name" value="Peptidase_M1_aminopeptidases"/>
</dbReference>
<evidence type="ECO:0000259" key="14">
    <source>
        <dbReference type="Pfam" id="PF01433"/>
    </source>
</evidence>
<evidence type="ECO:0000256" key="13">
    <source>
        <dbReference type="SAM" id="SignalP"/>
    </source>
</evidence>
<dbReference type="Pfam" id="PF11838">
    <property type="entry name" value="ERAP1_C"/>
    <property type="match status" value="1"/>
</dbReference>
<evidence type="ECO:0000256" key="3">
    <source>
        <dbReference type="ARBA" id="ARBA00022438"/>
    </source>
</evidence>
<dbReference type="GO" id="GO:0005737">
    <property type="term" value="C:cytoplasm"/>
    <property type="evidence" value="ECO:0007669"/>
    <property type="project" value="TreeGrafter"/>
</dbReference>
<dbReference type="InterPro" id="IPR042097">
    <property type="entry name" value="Aminopeptidase_N-like_N_sf"/>
</dbReference>
<feature type="binding site" evidence="10">
    <location>
        <position position="316"/>
    </location>
    <ligand>
        <name>Zn(2+)</name>
        <dbReference type="ChEBI" id="CHEBI:29105"/>
        <note>catalytic</note>
    </ligand>
</feature>
<dbReference type="GO" id="GO:0070006">
    <property type="term" value="F:metalloaminopeptidase activity"/>
    <property type="evidence" value="ECO:0007669"/>
    <property type="project" value="TreeGrafter"/>
</dbReference>
<dbReference type="Pfam" id="PF17900">
    <property type="entry name" value="Peptidase_M1_N"/>
    <property type="match status" value="1"/>
</dbReference>
<evidence type="ECO:0000313" key="18">
    <source>
        <dbReference type="Proteomes" id="UP000546200"/>
    </source>
</evidence>
<comment type="catalytic activity">
    <reaction evidence="1">
        <text>Release of an N-terminal amino acid, Xaa-|-Yaa- from a peptide, amide or arylamide. Xaa is preferably Ala, but may be most amino acids including Pro (slow action). When a terminal hydrophobic residue is followed by a prolyl residue, the two may be released as an intact Xaa-Pro dipeptide.</text>
        <dbReference type="EC" id="3.4.11.2"/>
    </reaction>
</comment>
<feature type="domain" description="Aminopeptidase N-like N-terminal" evidence="16">
    <location>
        <begin position="27"/>
        <end position="204"/>
    </location>
</feature>
<dbReference type="PRINTS" id="PR00756">
    <property type="entry name" value="ALADIPTASE"/>
</dbReference>
<keyword evidence="5 10" id="KW-0479">Metal-binding</keyword>
<dbReference type="CDD" id="cd09601">
    <property type="entry name" value="M1_APN-Q_like"/>
    <property type="match status" value="1"/>
</dbReference>
<keyword evidence="3 12" id="KW-0031">Aminopeptidase</keyword>
<accession>A0A7W9BBA1</accession>
<dbReference type="SUPFAM" id="SSF55486">
    <property type="entry name" value="Metalloproteases ('zincins'), catalytic domain"/>
    <property type="match status" value="1"/>
</dbReference>
<dbReference type="Proteomes" id="UP000546200">
    <property type="component" value="Unassembled WGS sequence"/>
</dbReference>
<evidence type="ECO:0000259" key="15">
    <source>
        <dbReference type="Pfam" id="PF11838"/>
    </source>
</evidence>
<feature type="chain" id="PRO_5031189149" description="Aminopeptidase" evidence="13">
    <location>
        <begin position="19"/>
        <end position="858"/>
    </location>
</feature>
<evidence type="ECO:0000259" key="16">
    <source>
        <dbReference type="Pfam" id="PF17900"/>
    </source>
</evidence>
<evidence type="ECO:0000313" key="17">
    <source>
        <dbReference type="EMBL" id="MBB5713848.1"/>
    </source>
</evidence>
<keyword evidence="8 12" id="KW-0482">Metalloprotease</keyword>
<feature type="active site" description="Proton acceptor" evidence="9">
    <location>
        <position position="313"/>
    </location>
</feature>
<dbReference type="Gene3D" id="1.10.390.10">
    <property type="entry name" value="Neutral Protease Domain 2"/>
    <property type="match status" value="1"/>
</dbReference>
<feature type="site" description="Transition state stabilizer" evidence="11">
    <location>
        <position position="398"/>
    </location>
</feature>
<comment type="caution">
    <text evidence="17">The sequence shown here is derived from an EMBL/GenBank/DDBJ whole genome shotgun (WGS) entry which is preliminary data.</text>
</comment>